<comment type="catalytic activity">
    <reaction evidence="1">
        <text>ATP + protein L-histidine = ADP + protein N-phospho-L-histidine.</text>
        <dbReference type="EC" id="2.7.13.3"/>
    </reaction>
</comment>
<keyword evidence="5 10" id="KW-0418">Kinase</keyword>
<evidence type="ECO:0000259" key="9">
    <source>
        <dbReference type="PROSITE" id="PS50110"/>
    </source>
</evidence>
<dbReference type="Pfam" id="PF02518">
    <property type="entry name" value="HATPase_c"/>
    <property type="match status" value="1"/>
</dbReference>
<keyword evidence="6" id="KW-0902">Two-component regulatory system</keyword>
<dbReference type="EC" id="2.7.13.3" evidence="2"/>
<feature type="modified residue" description="4-aspartylphosphate" evidence="7">
    <location>
        <position position="58"/>
    </location>
</feature>
<keyword evidence="3 7" id="KW-0597">Phosphoprotein</keyword>
<dbReference type="PANTHER" id="PTHR43711:SF26">
    <property type="entry name" value="SENSOR HISTIDINE KINASE RCSC"/>
    <property type="match status" value="1"/>
</dbReference>
<reference evidence="10" key="2">
    <citation type="journal article" date="2022" name="Microbiol. Resour. Announc.">
        <title>Metagenome Sequencing to Explore Phylogenomics of Terrestrial Cyanobacteria.</title>
        <authorList>
            <person name="Ward R.D."/>
            <person name="Stajich J.E."/>
            <person name="Johansen J.R."/>
            <person name="Huntemann M."/>
            <person name="Clum A."/>
            <person name="Foster B."/>
            <person name="Foster B."/>
            <person name="Roux S."/>
            <person name="Palaniappan K."/>
            <person name="Varghese N."/>
            <person name="Mukherjee S."/>
            <person name="Reddy T.B.K."/>
            <person name="Daum C."/>
            <person name="Copeland A."/>
            <person name="Chen I.A."/>
            <person name="Ivanova N.N."/>
            <person name="Kyrpides N.C."/>
            <person name="Shapiro N."/>
            <person name="Eloe-Fadrosh E.A."/>
            <person name="Pietrasiak N."/>
        </authorList>
    </citation>
    <scope>NUCLEOTIDE SEQUENCE</scope>
    <source>
        <strain evidence="10">GSE-TBD4-15B</strain>
    </source>
</reference>
<reference evidence="10" key="1">
    <citation type="submission" date="2021-05" db="EMBL/GenBank/DDBJ databases">
        <authorList>
            <person name="Pietrasiak N."/>
            <person name="Ward R."/>
            <person name="Stajich J.E."/>
            <person name="Kurbessoian T."/>
        </authorList>
    </citation>
    <scope>NUCLEOTIDE SEQUENCE</scope>
    <source>
        <strain evidence="10">GSE-TBD4-15B</strain>
    </source>
</reference>
<dbReference type="InterPro" id="IPR005467">
    <property type="entry name" value="His_kinase_dom"/>
</dbReference>
<proteinExistence type="predicted"/>
<dbReference type="Gene3D" id="3.30.565.10">
    <property type="entry name" value="Histidine kinase-like ATPase, C-terminal domain"/>
    <property type="match status" value="1"/>
</dbReference>
<organism evidence="10 11">
    <name type="scientific">Pegethrix bostrychoides GSE-TBD4-15B</name>
    <dbReference type="NCBI Taxonomy" id="2839662"/>
    <lineage>
        <taxon>Bacteria</taxon>
        <taxon>Bacillati</taxon>
        <taxon>Cyanobacteriota</taxon>
        <taxon>Cyanophyceae</taxon>
        <taxon>Oculatellales</taxon>
        <taxon>Oculatellaceae</taxon>
        <taxon>Pegethrix</taxon>
    </lineage>
</organism>
<protein>
    <recommendedName>
        <fullName evidence="2">histidine kinase</fullName>
        <ecNumber evidence="2">2.7.13.3</ecNumber>
    </recommendedName>
</protein>
<dbReference type="SUPFAM" id="SSF55874">
    <property type="entry name" value="ATPase domain of HSP90 chaperone/DNA topoisomerase II/histidine kinase"/>
    <property type="match status" value="1"/>
</dbReference>
<dbReference type="InterPro" id="IPR003594">
    <property type="entry name" value="HATPase_dom"/>
</dbReference>
<dbReference type="InterPro" id="IPR001789">
    <property type="entry name" value="Sig_transdc_resp-reg_receiver"/>
</dbReference>
<dbReference type="PRINTS" id="PR00344">
    <property type="entry name" value="BCTRLSENSOR"/>
</dbReference>
<feature type="domain" description="Response regulatory" evidence="9">
    <location>
        <begin position="9"/>
        <end position="124"/>
    </location>
</feature>
<dbReference type="Gene3D" id="3.40.50.2300">
    <property type="match status" value="1"/>
</dbReference>
<evidence type="ECO:0000256" key="4">
    <source>
        <dbReference type="ARBA" id="ARBA00022679"/>
    </source>
</evidence>
<evidence type="ECO:0000313" key="11">
    <source>
        <dbReference type="Proteomes" id="UP000707356"/>
    </source>
</evidence>
<sequence>MQQESRKAQILVFIEQSENHRLLVEYLKQFYEVTAGEPTAQSTSAAALEQPFDLCILDGMALTHLWPEIQARKQREQPVLLPVLLVTARPDVNLITRNLWESIDELITQPIQKTELRVRIEMLLRSRRFSLQLNDLITRERELNDLKSHFIAITSHEFRNPLNTILGFARLLEKRDVSPEQQTDFLQRIQRAASRTTLLLDDVLTMIRTESSPLSNPTAIAIEPFCQQLVEEIKISLEVPRIVDFSYSCEANSSKAQIDETLLRQILINLLSNALKYSPVDSIVYLTVQHCPESVTFEVKDQGVGISENDQQNIFEAFYRTKTVGGVPGTGLGLAIVKQAIARAGGTISLVSELNGGTTFTVVLPIAHCGISENL</sequence>
<dbReference type="PROSITE" id="PS50110">
    <property type="entry name" value="RESPONSE_REGULATORY"/>
    <property type="match status" value="1"/>
</dbReference>
<dbReference type="AlphaFoldDB" id="A0A951U5H6"/>
<dbReference type="Pfam" id="PF00512">
    <property type="entry name" value="HisKA"/>
    <property type="match status" value="1"/>
</dbReference>
<dbReference type="InterPro" id="IPR011006">
    <property type="entry name" value="CheY-like_superfamily"/>
</dbReference>
<dbReference type="Proteomes" id="UP000707356">
    <property type="component" value="Unassembled WGS sequence"/>
</dbReference>
<dbReference type="SUPFAM" id="SSF52172">
    <property type="entry name" value="CheY-like"/>
    <property type="match status" value="1"/>
</dbReference>
<evidence type="ECO:0000256" key="5">
    <source>
        <dbReference type="ARBA" id="ARBA00022777"/>
    </source>
</evidence>
<evidence type="ECO:0000313" key="10">
    <source>
        <dbReference type="EMBL" id="MBW4466486.1"/>
    </source>
</evidence>
<dbReference type="SMART" id="SM00388">
    <property type="entry name" value="HisKA"/>
    <property type="match status" value="1"/>
</dbReference>
<dbReference type="InterPro" id="IPR003661">
    <property type="entry name" value="HisK_dim/P_dom"/>
</dbReference>
<accession>A0A951U5H6</accession>
<dbReference type="CDD" id="cd00082">
    <property type="entry name" value="HisKA"/>
    <property type="match status" value="1"/>
</dbReference>
<evidence type="ECO:0000256" key="1">
    <source>
        <dbReference type="ARBA" id="ARBA00000085"/>
    </source>
</evidence>
<dbReference type="SMART" id="SM00387">
    <property type="entry name" value="HATPase_c"/>
    <property type="match status" value="1"/>
</dbReference>
<evidence type="ECO:0000256" key="2">
    <source>
        <dbReference type="ARBA" id="ARBA00012438"/>
    </source>
</evidence>
<evidence type="ECO:0000256" key="3">
    <source>
        <dbReference type="ARBA" id="ARBA00022553"/>
    </source>
</evidence>
<dbReference type="GO" id="GO:0000155">
    <property type="term" value="F:phosphorelay sensor kinase activity"/>
    <property type="evidence" value="ECO:0007669"/>
    <property type="project" value="InterPro"/>
</dbReference>
<name>A0A951U5H6_9CYAN</name>
<evidence type="ECO:0000256" key="7">
    <source>
        <dbReference type="PROSITE-ProRule" id="PRU00169"/>
    </source>
</evidence>
<dbReference type="CDD" id="cd00075">
    <property type="entry name" value="HATPase"/>
    <property type="match status" value="1"/>
</dbReference>
<evidence type="ECO:0000259" key="8">
    <source>
        <dbReference type="PROSITE" id="PS50109"/>
    </source>
</evidence>
<dbReference type="InterPro" id="IPR004358">
    <property type="entry name" value="Sig_transdc_His_kin-like_C"/>
</dbReference>
<dbReference type="InterPro" id="IPR050736">
    <property type="entry name" value="Sensor_HK_Regulatory"/>
</dbReference>
<comment type="caution">
    <text evidence="10">The sequence shown here is derived from an EMBL/GenBank/DDBJ whole genome shotgun (WGS) entry which is preliminary data.</text>
</comment>
<dbReference type="FunFam" id="3.30.565.10:FF:000006">
    <property type="entry name" value="Sensor histidine kinase WalK"/>
    <property type="match status" value="1"/>
</dbReference>
<dbReference type="SUPFAM" id="SSF47384">
    <property type="entry name" value="Homodimeric domain of signal transducing histidine kinase"/>
    <property type="match status" value="1"/>
</dbReference>
<keyword evidence="4" id="KW-0808">Transferase</keyword>
<feature type="domain" description="Histidine kinase" evidence="8">
    <location>
        <begin position="153"/>
        <end position="368"/>
    </location>
</feature>
<dbReference type="InterPro" id="IPR036890">
    <property type="entry name" value="HATPase_C_sf"/>
</dbReference>
<dbReference type="Gene3D" id="1.10.287.130">
    <property type="match status" value="1"/>
</dbReference>
<gene>
    <name evidence="10" type="ORF">KME07_13760</name>
</gene>
<dbReference type="PROSITE" id="PS50109">
    <property type="entry name" value="HIS_KIN"/>
    <property type="match status" value="1"/>
</dbReference>
<dbReference type="PANTHER" id="PTHR43711">
    <property type="entry name" value="TWO-COMPONENT HISTIDINE KINASE"/>
    <property type="match status" value="1"/>
</dbReference>
<dbReference type="EMBL" id="JAHHHV010000068">
    <property type="protein sequence ID" value="MBW4466486.1"/>
    <property type="molecule type" value="Genomic_DNA"/>
</dbReference>
<dbReference type="InterPro" id="IPR036097">
    <property type="entry name" value="HisK_dim/P_sf"/>
</dbReference>
<evidence type="ECO:0000256" key="6">
    <source>
        <dbReference type="ARBA" id="ARBA00023012"/>
    </source>
</evidence>